<dbReference type="Proteomes" id="UP000428803">
    <property type="component" value="Chromosome"/>
</dbReference>
<reference evidence="15" key="1">
    <citation type="submission" date="2019-01" db="EMBL/GenBank/DDBJ databases">
        <title>Sphingorhabdus lacus sp.nov., isolated from an oligotrophic freshwater lake.</title>
        <authorList>
            <person name="Park M."/>
        </authorList>
    </citation>
    <scope>NUCLEOTIDE SEQUENCE [LARGE SCALE GENOMIC DNA]</scope>
    <source>
        <strain evidence="15">IMCC1753</strain>
    </source>
</reference>
<comment type="similarity">
    <text evidence="4 13">Belongs to the PRA-PH family.</text>
</comment>
<dbReference type="KEGG" id="slaa:EUU25_07225"/>
<dbReference type="UniPathway" id="UPA00031">
    <property type="reaction ID" value="UER00007"/>
</dbReference>
<evidence type="ECO:0000313" key="14">
    <source>
        <dbReference type="EMBL" id="QGY80431.1"/>
    </source>
</evidence>
<dbReference type="InterPro" id="IPR021130">
    <property type="entry name" value="PRib-ATP_PPHydrolase-like"/>
</dbReference>
<dbReference type="NCBIfam" id="NF001611">
    <property type="entry name" value="PRK00400.1-3"/>
    <property type="match status" value="1"/>
</dbReference>
<dbReference type="GO" id="GO:0005737">
    <property type="term" value="C:cytoplasm"/>
    <property type="evidence" value="ECO:0007669"/>
    <property type="project" value="UniProtKB-SubCell"/>
</dbReference>
<evidence type="ECO:0000256" key="9">
    <source>
        <dbReference type="ARBA" id="ARBA00022741"/>
    </source>
</evidence>
<evidence type="ECO:0000256" key="12">
    <source>
        <dbReference type="ARBA" id="ARBA00023102"/>
    </source>
</evidence>
<dbReference type="Gene3D" id="1.10.287.1080">
    <property type="entry name" value="MazG-like"/>
    <property type="match status" value="1"/>
</dbReference>
<dbReference type="OrthoDB" id="9814738at2"/>
<keyword evidence="7 13" id="KW-0963">Cytoplasm</keyword>
<evidence type="ECO:0000256" key="2">
    <source>
        <dbReference type="ARBA" id="ARBA00004496"/>
    </source>
</evidence>
<dbReference type="NCBIfam" id="NF001613">
    <property type="entry name" value="PRK00400.1-5"/>
    <property type="match status" value="1"/>
</dbReference>
<dbReference type="PANTHER" id="PTHR42945">
    <property type="entry name" value="HISTIDINE BIOSYNTHESIS BIFUNCTIONAL PROTEIN"/>
    <property type="match status" value="1"/>
</dbReference>
<dbReference type="CDD" id="cd11534">
    <property type="entry name" value="NTP-PPase_HisIE_like"/>
    <property type="match status" value="1"/>
</dbReference>
<dbReference type="Pfam" id="PF01503">
    <property type="entry name" value="PRA-PH"/>
    <property type="match status" value="1"/>
</dbReference>
<dbReference type="RefSeq" id="WP_158899648.1">
    <property type="nucleotide sequence ID" value="NZ_CP035733.1"/>
</dbReference>
<dbReference type="FunFam" id="1.10.287.1080:FF:000002">
    <property type="entry name" value="Histidine biosynthesis bifunctional protein HisIE"/>
    <property type="match status" value="1"/>
</dbReference>
<evidence type="ECO:0000256" key="1">
    <source>
        <dbReference type="ARBA" id="ARBA00001460"/>
    </source>
</evidence>
<sequence length="105" mass="11078">MSDTLSRLEMVIAERRGASSDSSYVASLFAKGREKIAQKVGEEATETVIASLSGDPAKLTAEAADLLFHLLVLLAEGGVSVDDVLAELDRRDGISGIAEKASRTE</sequence>
<proteinExistence type="inferred from homology"/>
<dbReference type="PANTHER" id="PTHR42945:SF9">
    <property type="entry name" value="HISTIDINE BIOSYNTHESIS BIFUNCTIONAL PROTEIN HISIE"/>
    <property type="match status" value="1"/>
</dbReference>
<name>A0A6I6L7Z9_9SPHN</name>
<dbReference type="GO" id="GO:0005524">
    <property type="term" value="F:ATP binding"/>
    <property type="evidence" value="ECO:0007669"/>
    <property type="project" value="UniProtKB-KW"/>
</dbReference>
<dbReference type="NCBIfam" id="TIGR03188">
    <property type="entry name" value="histidine_hisI"/>
    <property type="match status" value="1"/>
</dbReference>
<evidence type="ECO:0000256" key="5">
    <source>
        <dbReference type="ARBA" id="ARBA00012414"/>
    </source>
</evidence>
<evidence type="ECO:0000313" key="15">
    <source>
        <dbReference type="Proteomes" id="UP000428803"/>
    </source>
</evidence>
<dbReference type="SUPFAM" id="SSF101386">
    <property type="entry name" value="all-alpha NTP pyrophosphatases"/>
    <property type="match status" value="1"/>
</dbReference>
<keyword evidence="11 13" id="KW-0067">ATP-binding</keyword>
<dbReference type="HAMAP" id="MF_01020">
    <property type="entry name" value="HisE"/>
    <property type="match status" value="1"/>
</dbReference>
<keyword evidence="8 13" id="KW-0028">Amino-acid biosynthesis</keyword>
<evidence type="ECO:0000256" key="13">
    <source>
        <dbReference type="HAMAP-Rule" id="MF_01020"/>
    </source>
</evidence>
<comment type="catalytic activity">
    <reaction evidence="1 13">
        <text>1-(5-phospho-beta-D-ribosyl)-ATP + H2O = 1-(5-phospho-beta-D-ribosyl)-5'-AMP + diphosphate + H(+)</text>
        <dbReference type="Rhea" id="RHEA:22828"/>
        <dbReference type="ChEBI" id="CHEBI:15377"/>
        <dbReference type="ChEBI" id="CHEBI:15378"/>
        <dbReference type="ChEBI" id="CHEBI:33019"/>
        <dbReference type="ChEBI" id="CHEBI:59457"/>
        <dbReference type="ChEBI" id="CHEBI:73183"/>
        <dbReference type="EC" id="3.6.1.31"/>
    </reaction>
</comment>
<accession>A0A6I6L7Z9</accession>
<evidence type="ECO:0000256" key="11">
    <source>
        <dbReference type="ARBA" id="ARBA00022840"/>
    </source>
</evidence>
<evidence type="ECO:0000256" key="3">
    <source>
        <dbReference type="ARBA" id="ARBA00005204"/>
    </source>
</evidence>
<dbReference type="GO" id="GO:0000105">
    <property type="term" value="P:L-histidine biosynthetic process"/>
    <property type="evidence" value="ECO:0007669"/>
    <property type="project" value="UniProtKB-UniRule"/>
</dbReference>
<dbReference type="AlphaFoldDB" id="A0A6I6L7Z9"/>
<comment type="pathway">
    <text evidence="3 13">Amino-acid biosynthesis; L-histidine biosynthesis; L-histidine from 5-phospho-alpha-D-ribose 1-diphosphate: step 2/9.</text>
</comment>
<evidence type="ECO:0000256" key="6">
    <source>
        <dbReference type="ARBA" id="ARBA00013336"/>
    </source>
</evidence>
<evidence type="ECO:0000256" key="8">
    <source>
        <dbReference type="ARBA" id="ARBA00022605"/>
    </source>
</evidence>
<dbReference type="EC" id="3.6.1.31" evidence="5 13"/>
<protein>
    <recommendedName>
        <fullName evidence="6 13">Phosphoribosyl-ATP pyrophosphatase</fullName>
        <shortName evidence="13">PRA-PH</shortName>
        <ecNumber evidence="5 13">3.6.1.31</ecNumber>
    </recommendedName>
</protein>
<keyword evidence="12 13" id="KW-0368">Histidine biosynthesis</keyword>
<evidence type="ECO:0000256" key="10">
    <source>
        <dbReference type="ARBA" id="ARBA00022801"/>
    </source>
</evidence>
<keyword evidence="15" id="KW-1185">Reference proteome</keyword>
<organism evidence="14 15">
    <name type="scientific">Sphingorhabdus lacus</name>
    <dbReference type="NCBI Taxonomy" id="392610"/>
    <lineage>
        <taxon>Bacteria</taxon>
        <taxon>Pseudomonadati</taxon>
        <taxon>Pseudomonadota</taxon>
        <taxon>Alphaproteobacteria</taxon>
        <taxon>Sphingomonadales</taxon>
        <taxon>Sphingomonadaceae</taxon>
        <taxon>Sphingorhabdus</taxon>
    </lineage>
</organism>
<dbReference type="EMBL" id="CP035733">
    <property type="protein sequence ID" value="QGY80431.1"/>
    <property type="molecule type" value="Genomic_DNA"/>
</dbReference>
<dbReference type="GO" id="GO:0004636">
    <property type="term" value="F:phosphoribosyl-ATP diphosphatase activity"/>
    <property type="evidence" value="ECO:0007669"/>
    <property type="project" value="UniProtKB-UniRule"/>
</dbReference>
<evidence type="ECO:0000256" key="4">
    <source>
        <dbReference type="ARBA" id="ARBA00009392"/>
    </source>
</evidence>
<keyword evidence="10 13" id="KW-0378">Hydrolase</keyword>
<gene>
    <name evidence="13" type="primary">hisE</name>
    <name evidence="14" type="ORF">EUU25_07225</name>
</gene>
<comment type="subcellular location">
    <subcellularLocation>
        <location evidence="2 13">Cytoplasm</location>
    </subcellularLocation>
</comment>
<keyword evidence="9 13" id="KW-0547">Nucleotide-binding</keyword>
<dbReference type="InterPro" id="IPR008179">
    <property type="entry name" value="HisE"/>
</dbReference>
<evidence type="ECO:0000256" key="7">
    <source>
        <dbReference type="ARBA" id="ARBA00022490"/>
    </source>
</evidence>